<name>A0ACD4R7G9_9BACI</name>
<gene>
    <name evidence="1" type="ORF">QLQ22_16580</name>
</gene>
<keyword evidence="2" id="KW-1185">Reference proteome</keyword>
<accession>A0ACD4R7G9</accession>
<dbReference type="Proteomes" id="UP001226091">
    <property type="component" value="Chromosome"/>
</dbReference>
<protein>
    <submittedName>
        <fullName evidence="1">Uncharacterized protein</fullName>
    </submittedName>
</protein>
<dbReference type="EMBL" id="CP126116">
    <property type="protein sequence ID" value="WHZ56303.1"/>
    <property type="molecule type" value="Genomic_DNA"/>
</dbReference>
<organism evidence="1 2">
    <name type="scientific">Metabacillus hrfriensis</name>
    <dbReference type="NCBI Taxonomy" id="3048891"/>
    <lineage>
        <taxon>Bacteria</taxon>
        <taxon>Bacillati</taxon>
        <taxon>Bacillota</taxon>
        <taxon>Bacilli</taxon>
        <taxon>Bacillales</taxon>
        <taxon>Bacillaceae</taxon>
        <taxon>Metabacillus</taxon>
    </lineage>
</organism>
<evidence type="ECO:0000313" key="1">
    <source>
        <dbReference type="EMBL" id="WHZ56303.1"/>
    </source>
</evidence>
<proteinExistence type="predicted"/>
<sequence>MTVKEETCRKTFFLQAFFLSELESLKVCSLLSSFTAQLLGQNKSGK</sequence>
<reference evidence="2" key="1">
    <citation type="journal article" date="2025" name="Aquaculture">
        <title>Assessment of the bioflocculant production and safety properties of Metabacillus hrfriensis sp. nov. based on phenotypic and whole-genome sequencing analysis.</title>
        <authorList>
            <person name="Zhang R."/>
            <person name="Zhao Z."/>
            <person name="Luo L."/>
            <person name="Wang S."/>
            <person name="Guo K."/>
            <person name="Xu W."/>
        </authorList>
    </citation>
    <scope>NUCLEOTIDE SEQUENCE [LARGE SCALE GENOMIC DNA]</scope>
    <source>
        <strain evidence="2">CT-WN-B3</strain>
    </source>
</reference>
<evidence type="ECO:0000313" key="2">
    <source>
        <dbReference type="Proteomes" id="UP001226091"/>
    </source>
</evidence>